<comment type="caution">
    <text evidence="1">The sequence shown here is derived from an EMBL/GenBank/DDBJ whole genome shotgun (WGS) entry which is preliminary data.</text>
</comment>
<name>A0A934W540_9BURK</name>
<dbReference type="RefSeq" id="WP_200598581.1">
    <property type="nucleotide sequence ID" value="NZ_JAEPBG010000043.1"/>
</dbReference>
<gene>
    <name evidence="1" type="ORF">JJB74_31855</name>
</gene>
<sequence>MQSIAILEILEGLNTMDVDQSAKHQFQQLVRAVASSHGVSWVERQDRTAFARDLLANRVSRPTVRERLIARFGVSRTHAYRIIDEALQLSQNDPDFGTTCGCNGDVNNQSRSGTCK</sequence>
<evidence type="ECO:0000313" key="1">
    <source>
        <dbReference type="EMBL" id="MBK4739211.1"/>
    </source>
</evidence>
<dbReference type="Proteomes" id="UP000622890">
    <property type="component" value="Unassembled WGS sequence"/>
</dbReference>
<organism evidence="1 2">
    <name type="scientific">Noviherbaspirillum pedocola</name>
    <dbReference type="NCBI Taxonomy" id="2801341"/>
    <lineage>
        <taxon>Bacteria</taxon>
        <taxon>Pseudomonadati</taxon>
        <taxon>Pseudomonadota</taxon>
        <taxon>Betaproteobacteria</taxon>
        <taxon>Burkholderiales</taxon>
        <taxon>Oxalobacteraceae</taxon>
        <taxon>Noviherbaspirillum</taxon>
    </lineage>
</organism>
<dbReference type="EMBL" id="JAEPBG010000043">
    <property type="protein sequence ID" value="MBK4739211.1"/>
    <property type="molecule type" value="Genomic_DNA"/>
</dbReference>
<reference evidence="1" key="1">
    <citation type="submission" date="2021-01" db="EMBL/GenBank/DDBJ databases">
        <title>Genome sequence of strain Noviherbaspirillum sp. DKR-6.</title>
        <authorList>
            <person name="Chaudhary D.K."/>
        </authorList>
    </citation>
    <scope>NUCLEOTIDE SEQUENCE</scope>
    <source>
        <strain evidence="1">DKR-6</strain>
    </source>
</reference>
<dbReference type="AlphaFoldDB" id="A0A934W540"/>
<keyword evidence="2" id="KW-1185">Reference proteome</keyword>
<accession>A0A934W540</accession>
<proteinExistence type="predicted"/>
<protein>
    <submittedName>
        <fullName evidence="1">Uncharacterized protein</fullName>
    </submittedName>
</protein>
<evidence type="ECO:0000313" key="2">
    <source>
        <dbReference type="Proteomes" id="UP000622890"/>
    </source>
</evidence>